<dbReference type="EMBL" id="JADNYM010000011">
    <property type="protein sequence ID" value="MBG0739674.1"/>
    <property type="molecule type" value="Genomic_DNA"/>
</dbReference>
<organism evidence="2 3">
    <name type="scientific">Arthrobacter terrae</name>
    <dbReference type="NCBI Taxonomy" id="2935737"/>
    <lineage>
        <taxon>Bacteria</taxon>
        <taxon>Bacillati</taxon>
        <taxon>Actinomycetota</taxon>
        <taxon>Actinomycetes</taxon>
        <taxon>Micrococcales</taxon>
        <taxon>Micrococcaceae</taxon>
        <taxon>Arthrobacter</taxon>
    </lineage>
</organism>
<evidence type="ECO:0000256" key="1">
    <source>
        <dbReference type="SAM" id="Phobius"/>
    </source>
</evidence>
<name>A0A931CRI6_9MICC</name>
<dbReference type="AlphaFoldDB" id="A0A931CRI6"/>
<keyword evidence="1" id="KW-1133">Transmembrane helix</keyword>
<accession>A0A931CRI6</accession>
<keyword evidence="1" id="KW-0812">Transmembrane</keyword>
<reference evidence="2 3" key="1">
    <citation type="submission" date="2020-11" db="EMBL/GenBank/DDBJ databases">
        <title>Arthrobacter antarcticus sp. nov., isolated from Antarctic Soil.</title>
        <authorList>
            <person name="Li J."/>
        </authorList>
    </citation>
    <scope>NUCLEOTIDE SEQUENCE [LARGE SCALE GENOMIC DNA]</scope>
    <source>
        <strain evidence="2 3">Z1-20</strain>
    </source>
</reference>
<protein>
    <submittedName>
        <fullName evidence="2">Uncharacterized protein</fullName>
    </submittedName>
</protein>
<keyword evidence="3" id="KW-1185">Reference proteome</keyword>
<evidence type="ECO:0000313" key="2">
    <source>
        <dbReference type="EMBL" id="MBG0739674.1"/>
    </source>
</evidence>
<feature type="transmembrane region" description="Helical" evidence="1">
    <location>
        <begin position="57"/>
        <end position="79"/>
    </location>
</feature>
<gene>
    <name evidence="2" type="ORF">IV500_09775</name>
</gene>
<proteinExistence type="predicted"/>
<dbReference type="Proteomes" id="UP000655366">
    <property type="component" value="Unassembled WGS sequence"/>
</dbReference>
<evidence type="ECO:0000313" key="3">
    <source>
        <dbReference type="Proteomes" id="UP000655366"/>
    </source>
</evidence>
<feature type="transmembrane region" description="Helical" evidence="1">
    <location>
        <begin position="21"/>
        <end position="45"/>
    </location>
</feature>
<keyword evidence="1" id="KW-0472">Membrane</keyword>
<sequence length="84" mass="9016">MTENDRNLPVSTQQESGRSRQVFNALAAALAIVCVASLAAVLLIKVAGGHPWVGLDWIAMIGLPLAFILLGIALLRAVARRRRL</sequence>
<comment type="caution">
    <text evidence="2">The sequence shown here is derived from an EMBL/GenBank/DDBJ whole genome shotgun (WGS) entry which is preliminary data.</text>
</comment>
<dbReference type="RefSeq" id="WP_196396627.1">
    <property type="nucleotide sequence ID" value="NZ_JADNYM010000011.1"/>
</dbReference>